<dbReference type="AlphaFoldDB" id="A0A318Z2J4"/>
<dbReference type="STRING" id="1450539.A0A318Z2J4"/>
<organism evidence="1 2">
    <name type="scientific">Aspergillus saccharolyticus JOP 1030-1</name>
    <dbReference type="NCBI Taxonomy" id="1450539"/>
    <lineage>
        <taxon>Eukaryota</taxon>
        <taxon>Fungi</taxon>
        <taxon>Dikarya</taxon>
        <taxon>Ascomycota</taxon>
        <taxon>Pezizomycotina</taxon>
        <taxon>Eurotiomycetes</taxon>
        <taxon>Eurotiomycetidae</taxon>
        <taxon>Eurotiales</taxon>
        <taxon>Aspergillaceae</taxon>
        <taxon>Aspergillus</taxon>
        <taxon>Aspergillus subgen. Circumdati</taxon>
    </lineage>
</organism>
<proteinExistence type="predicted"/>
<dbReference type="RefSeq" id="XP_025427181.1">
    <property type="nucleotide sequence ID" value="XM_025575953.1"/>
</dbReference>
<name>A0A318Z2J4_9EURO</name>
<dbReference type="OrthoDB" id="249703at2759"/>
<reference evidence="1 2" key="1">
    <citation type="submission" date="2016-12" db="EMBL/GenBank/DDBJ databases">
        <title>The genomes of Aspergillus section Nigri reveals drivers in fungal speciation.</title>
        <authorList>
            <consortium name="DOE Joint Genome Institute"/>
            <person name="Vesth T.C."/>
            <person name="Nybo J."/>
            <person name="Theobald S."/>
            <person name="Brandl J."/>
            <person name="Frisvad J.C."/>
            <person name="Nielsen K.F."/>
            <person name="Lyhne E.K."/>
            <person name="Kogle M.E."/>
            <person name="Kuo A."/>
            <person name="Riley R."/>
            <person name="Clum A."/>
            <person name="Nolan M."/>
            <person name="Lipzen A."/>
            <person name="Salamov A."/>
            <person name="Henrissat B."/>
            <person name="Wiebenga A."/>
            <person name="De Vries R.P."/>
            <person name="Grigoriev I.V."/>
            <person name="Mortensen U.H."/>
            <person name="Andersen M.R."/>
            <person name="Baker S.E."/>
        </authorList>
    </citation>
    <scope>NUCLEOTIDE SEQUENCE [LARGE SCALE GENOMIC DNA]</scope>
    <source>
        <strain evidence="1 2">JOP 1030-1</strain>
    </source>
</reference>
<dbReference type="EMBL" id="KZ821267">
    <property type="protein sequence ID" value="PYH41199.1"/>
    <property type="molecule type" value="Genomic_DNA"/>
</dbReference>
<protein>
    <submittedName>
        <fullName evidence="1">Uncharacterized protein</fullName>
    </submittedName>
</protein>
<gene>
    <name evidence="1" type="ORF">BP01DRAFT_360612</name>
</gene>
<sequence length="55" mass="6126">MDHISGKTIYTAPEESTVRITQALDHLPVGKRQLWIARNARDGGLQGKVGAWRLL</sequence>
<accession>A0A318Z2J4</accession>
<keyword evidence="2" id="KW-1185">Reference proteome</keyword>
<evidence type="ECO:0000313" key="1">
    <source>
        <dbReference type="EMBL" id="PYH41199.1"/>
    </source>
</evidence>
<dbReference type="Proteomes" id="UP000248349">
    <property type="component" value="Unassembled WGS sequence"/>
</dbReference>
<evidence type="ECO:0000313" key="2">
    <source>
        <dbReference type="Proteomes" id="UP000248349"/>
    </source>
</evidence>
<dbReference type="GeneID" id="37077181"/>